<dbReference type="AlphaFoldDB" id="A0A3D3R777"/>
<dbReference type="EMBL" id="DQAY01000107">
    <property type="protein sequence ID" value="HCO24744.1"/>
    <property type="molecule type" value="Genomic_DNA"/>
</dbReference>
<evidence type="ECO:0008006" key="4">
    <source>
        <dbReference type="Google" id="ProtNLM"/>
    </source>
</evidence>
<evidence type="ECO:0000256" key="1">
    <source>
        <dbReference type="SAM" id="MobiDB-lite"/>
    </source>
</evidence>
<dbReference type="Proteomes" id="UP000263642">
    <property type="component" value="Unassembled WGS sequence"/>
</dbReference>
<proteinExistence type="predicted"/>
<feature type="region of interest" description="Disordered" evidence="1">
    <location>
        <begin position="144"/>
        <end position="179"/>
    </location>
</feature>
<dbReference type="SUPFAM" id="SSF52091">
    <property type="entry name" value="SpoIIaa-like"/>
    <property type="match status" value="1"/>
</dbReference>
<name>A0A3D3R777_9PLAN</name>
<feature type="compositionally biased region" description="Polar residues" evidence="1">
    <location>
        <begin position="144"/>
        <end position="154"/>
    </location>
</feature>
<evidence type="ECO:0000313" key="3">
    <source>
        <dbReference type="Proteomes" id="UP000263642"/>
    </source>
</evidence>
<dbReference type="Gene3D" id="3.30.750.24">
    <property type="entry name" value="STAS domain"/>
    <property type="match status" value="1"/>
</dbReference>
<evidence type="ECO:0000313" key="2">
    <source>
        <dbReference type="EMBL" id="HCO24744.1"/>
    </source>
</evidence>
<reference evidence="2 3" key="1">
    <citation type="journal article" date="2018" name="Nat. Biotechnol.">
        <title>A standardized bacterial taxonomy based on genome phylogeny substantially revises the tree of life.</title>
        <authorList>
            <person name="Parks D.H."/>
            <person name="Chuvochina M."/>
            <person name="Waite D.W."/>
            <person name="Rinke C."/>
            <person name="Skarshewski A."/>
            <person name="Chaumeil P.A."/>
            <person name="Hugenholtz P."/>
        </authorList>
    </citation>
    <scope>NUCLEOTIDE SEQUENCE [LARGE SCALE GENOMIC DNA]</scope>
    <source>
        <strain evidence="2">UBA9375</strain>
    </source>
</reference>
<organism evidence="2 3">
    <name type="scientific">Gimesia maris</name>
    <dbReference type="NCBI Taxonomy" id="122"/>
    <lineage>
        <taxon>Bacteria</taxon>
        <taxon>Pseudomonadati</taxon>
        <taxon>Planctomycetota</taxon>
        <taxon>Planctomycetia</taxon>
        <taxon>Planctomycetales</taxon>
        <taxon>Planctomycetaceae</taxon>
        <taxon>Gimesia</taxon>
    </lineage>
</organism>
<accession>A0A3D3R777</accession>
<gene>
    <name evidence="2" type="ORF">DIT97_17575</name>
</gene>
<feature type="compositionally biased region" description="Basic and acidic residues" evidence="1">
    <location>
        <begin position="155"/>
        <end position="168"/>
    </location>
</feature>
<dbReference type="InterPro" id="IPR036513">
    <property type="entry name" value="STAS_dom_sf"/>
</dbReference>
<protein>
    <recommendedName>
        <fullName evidence="4">STAS domain-containing protein</fullName>
    </recommendedName>
</protein>
<sequence length="179" mass="20320">MAHALRLFNLLNSSLFSDFDIQQEDQAESEYNGMASKRDRMSVYEREGVTVLDFGTMEIWDGADLALLRETLTRLVDQEACKSIGVELSSVKYIPSGFFGMLYDLYEKGIAVTLYSPQPNVASMLWFKQFCTHTEDGRYLLKSDTTAAQQSPTEEQVRSEKEKWEKSLKSSSDYSTTAS</sequence>
<comment type="caution">
    <text evidence="2">The sequence shown here is derived from an EMBL/GenBank/DDBJ whole genome shotgun (WGS) entry which is preliminary data.</text>
</comment>